<evidence type="ECO:0000313" key="3">
    <source>
        <dbReference type="Proteomes" id="UP000076552"/>
    </source>
</evidence>
<proteinExistence type="predicted"/>
<dbReference type="Pfam" id="PF06985">
    <property type="entry name" value="HET"/>
    <property type="match status" value="1"/>
</dbReference>
<feature type="domain" description="Heterokaryon incompatibility" evidence="1">
    <location>
        <begin position="22"/>
        <end position="107"/>
    </location>
</feature>
<dbReference type="STRING" id="708197.A0A166U4I2"/>
<dbReference type="EMBL" id="LFIV01000051">
    <property type="protein sequence ID" value="KZL72930.1"/>
    <property type="molecule type" value="Genomic_DNA"/>
</dbReference>
<comment type="caution">
    <text evidence="2">The sequence shown here is derived from an EMBL/GenBank/DDBJ whole genome shotgun (WGS) entry which is preliminary data.</text>
</comment>
<accession>A0A166U4I2</accession>
<sequence length="597" mass="68506">MRLINVETLDFQEFSGASIPPYAILSHTWGKEEVTFQDWQDPGRRIRKAGFAKIEGARRQARRNGFKWLWVDTNCIDKSSSAELSEAINSMFAWYQRAGICYAYLEDIVTAGTEEGRLMNPLGSSRWFTRGWTLQELLAPQNVHFYDQNWKRIGSRNNALVKQIEATTGIESDYLIGKLTVKNASIAKKMCWVSRRITTREEDMAYCMLGLFDINMPLLYGEGAKAFVRLQEEIIKVSTDHTLFCWQWQPSTPRDWASLLAPYPSAFKYSRRVVQMTTQLHPYGTSKRNQEVSTYLMTNAGLSIRLPVLYTWSGYLVALEAIPGHGTDTVGKELTQYWLLLYGDQRADQLYLQRQAVPMGPVILDHSLQQFASRRSIIVRKEKEKETSTNQISWGLTPEDLQQQNGKLFGCFFVFHSNKLRNRWLRDNAPRSYIRSDFVWLKNRKKSVVRETRIPASFEVGYQLMMNVFQGQESGRRPGQKWGSLFLAVRTTNLSNDAAWFARIITHTTPLKGVEEQPTLAELLRWVLSSQNEQHSQVCVDLNLRLRLGQSEMVDVHGAQARLLLLSEVLAKPETDLDDVASDDSREVVFPKVISGM</sequence>
<gene>
    <name evidence="2" type="ORF">CT0861_09814</name>
</gene>
<organism evidence="2 3">
    <name type="scientific">Colletotrichum tofieldiae</name>
    <dbReference type="NCBI Taxonomy" id="708197"/>
    <lineage>
        <taxon>Eukaryota</taxon>
        <taxon>Fungi</taxon>
        <taxon>Dikarya</taxon>
        <taxon>Ascomycota</taxon>
        <taxon>Pezizomycotina</taxon>
        <taxon>Sordariomycetes</taxon>
        <taxon>Hypocreomycetidae</taxon>
        <taxon>Glomerellales</taxon>
        <taxon>Glomerellaceae</taxon>
        <taxon>Colletotrichum</taxon>
        <taxon>Colletotrichum spaethianum species complex</taxon>
    </lineage>
</organism>
<dbReference type="InterPro" id="IPR010730">
    <property type="entry name" value="HET"/>
</dbReference>
<evidence type="ECO:0000259" key="1">
    <source>
        <dbReference type="Pfam" id="PF06985"/>
    </source>
</evidence>
<evidence type="ECO:0000313" key="2">
    <source>
        <dbReference type="EMBL" id="KZL72930.1"/>
    </source>
</evidence>
<dbReference type="PANTHER" id="PTHR10622">
    <property type="entry name" value="HET DOMAIN-CONTAINING PROTEIN"/>
    <property type="match status" value="1"/>
</dbReference>
<keyword evidence="3" id="KW-1185">Reference proteome</keyword>
<protein>
    <submittedName>
        <fullName evidence="2">Vegetative incompatibility protein HET-E-1</fullName>
    </submittedName>
</protein>
<dbReference type="PANTHER" id="PTHR10622:SF10">
    <property type="entry name" value="HET DOMAIN-CONTAINING PROTEIN"/>
    <property type="match status" value="1"/>
</dbReference>
<name>A0A166U4I2_9PEZI</name>
<dbReference type="AlphaFoldDB" id="A0A166U4I2"/>
<reference evidence="2 3" key="1">
    <citation type="submission" date="2015-06" db="EMBL/GenBank/DDBJ databases">
        <title>Survival trade-offs in plant roots during colonization by closely related pathogenic and mutualistic fungi.</title>
        <authorList>
            <person name="Hacquard S."/>
            <person name="Kracher B."/>
            <person name="Hiruma K."/>
            <person name="Weinman A."/>
            <person name="Muench P."/>
            <person name="Garrido Oter R."/>
            <person name="Ver Loren van Themaat E."/>
            <person name="Dallerey J.-F."/>
            <person name="Damm U."/>
            <person name="Henrissat B."/>
            <person name="Lespinet O."/>
            <person name="Thon M."/>
            <person name="Kemen E."/>
            <person name="McHardy A.C."/>
            <person name="Schulze-Lefert P."/>
            <person name="O'Connell R.J."/>
        </authorList>
    </citation>
    <scope>NUCLEOTIDE SEQUENCE [LARGE SCALE GENOMIC DNA]</scope>
    <source>
        <strain evidence="2 3">0861</strain>
    </source>
</reference>
<dbReference type="Proteomes" id="UP000076552">
    <property type="component" value="Unassembled WGS sequence"/>
</dbReference>